<sequence length="159" mass="17662">MQTDSRLSRMLHVLLHMARHDEPFTSQQIAKMLNTNAALVRRTMAGLRNAGYVSSINGRKGGWTISCNLEKVTLSDIYNAVGQPRLIALGIGTEGSQCAVEKSVMSILDKTFNEAEKLIHMRLMQITLADVLNDFNIRCLEGGWTKNGPPQPIHINESE</sequence>
<dbReference type="AlphaFoldDB" id="V2TI02"/>
<protein>
    <recommendedName>
        <fullName evidence="3">Rrf2 family protein</fullName>
    </recommendedName>
</protein>
<proteinExistence type="predicted"/>
<evidence type="ECO:0000313" key="2">
    <source>
        <dbReference type="Proteomes" id="UP000023785"/>
    </source>
</evidence>
<reference evidence="1 2" key="1">
    <citation type="submission" date="2013-10" db="EMBL/GenBank/DDBJ databases">
        <title>The Genome Sequence of Acinetobacter nectaris CIP 110549.</title>
        <authorList>
            <consortium name="The Broad Institute Genomics Platform"/>
            <consortium name="The Broad Institute Genome Sequencing Center for Infectious Disease"/>
            <person name="Cerqueira G."/>
            <person name="Feldgarden M."/>
            <person name="Courvalin P."/>
            <person name="Grillot-Courvalin C."/>
            <person name="Clermont D."/>
            <person name="Rocha E."/>
            <person name="Yoon E.-J."/>
            <person name="Nemec A."/>
            <person name="Young S.K."/>
            <person name="Zeng Q."/>
            <person name="Gargeya S."/>
            <person name="Fitzgerald M."/>
            <person name="Abouelleil A."/>
            <person name="Alvarado L."/>
            <person name="Berlin A.M."/>
            <person name="Chapman S.B."/>
            <person name="Gainer-Dewar J."/>
            <person name="Goldberg J."/>
            <person name="Gnerre S."/>
            <person name="Griggs A."/>
            <person name="Gujja S."/>
            <person name="Hansen M."/>
            <person name="Howarth C."/>
            <person name="Imamovic A."/>
            <person name="Ireland A."/>
            <person name="Larimer J."/>
            <person name="McCowan C."/>
            <person name="Murphy C."/>
            <person name="Pearson M."/>
            <person name="Poon T.W."/>
            <person name="Priest M."/>
            <person name="Roberts A."/>
            <person name="Saif S."/>
            <person name="Shea T."/>
            <person name="Sykes S."/>
            <person name="Wortman J."/>
            <person name="Nusbaum C."/>
            <person name="Birren B."/>
        </authorList>
    </citation>
    <scope>NUCLEOTIDE SEQUENCE [LARGE SCALE GENOMIC DNA]</scope>
    <source>
        <strain evidence="1 2">CIP 110549</strain>
    </source>
</reference>
<dbReference type="InterPro" id="IPR036390">
    <property type="entry name" value="WH_DNA-bd_sf"/>
</dbReference>
<dbReference type="OrthoDB" id="9800506at2"/>
<dbReference type="RefSeq" id="WP_023273991.1">
    <property type="nucleotide sequence ID" value="NZ_KI530736.1"/>
</dbReference>
<gene>
    <name evidence="1" type="ORF">P256_02381</name>
</gene>
<keyword evidence="2" id="KW-1185">Reference proteome</keyword>
<dbReference type="HOGENOM" id="CLU_107144_4_0_6"/>
<dbReference type="eggNOG" id="COG1959">
    <property type="taxonomic scope" value="Bacteria"/>
</dbReference>
<dbReference type="GO" id="GO:0005829">
    <property type="term" value="C:cytosol"/>
    <property type="evidence" value="ECO:0007669"/>
    <property type="project" value="TreeGrafter"/>
</dbReference>
<dbReference type="Gene3D" id="1.10.10.10">
    <property type="entry name" value="Winged helix-like DNA-binding domain superfamily/Winged helix DNA-binding domain"/>
    <property type="match status" value="1"/>
</dbReference>
<accession>V2TI02</accession>
<evidence type="ECO:0000313" key="1">
    <source>
        <dbReference type="EMBL" id="ESK37326.1"/>
    </source>
</evidence>
<name>V2TI02_9GAMM</name>
<dbReference type="SUPFAM" id="SSF46785">
    <property type="entry name" value="Winged helix' DNA-binding domain"/>
    <property type="match status" value="1"/>
</dbReference>
<dbReference type="Pfam" id="PF02082">
    <property type="entry name" value="Rrf2"/>
    <property type="match status" value="1"/>
</dbReference>
<evidence type="ECO:0008006" key="3">
    <source>
        <dbReference type="Google" id="ProtNLM"/>
    </source>
</evidence>
<dbReference type="EMBL" id="AYER01000010">
    <property type="protein sequence ID" value="ESK37326.1"/>
    <property type="molecule type" value="Genomic_DNA"/>
</dbReference>
<organism evidence="1 2">
    <name type="scientific">Acinetobacter nectaris CIP 110549</name>
    <dbReference type="NCBI Taxonomy" id="1392540"/>
    <lineage>
        <taxon>Bacteria</taxon>
        <taxon>Pseudomonadati</taxon>
        <taxon>Pseudomonadota</taxon>
        <taxon>Gammaproteobacteria</taxon>
        <taxon>Moraxellales</taxon>
        <taxon>Moraxellaceae</taxon>
        <taxon>Acinetobacter</taxon>
    </lineage>
</organism>
<dbReference type="Proteomes" id="UP000023785">
    <property type="component" value="Unassembled WGS sequence"/>
</dbReference>
<dbReference type="PATRIC" id="fig|1392540.3.peg.2300"/>
<dbReference type="PANTHER" id="PTHR33221">
    <property type="entry name" value="WINGED HELIX-TURN-HELIX TRANSCRIPTIONAL REGULATOR, RRF2 FAMILY"/>
    <property type="match status" value="1"/>
</dbReference>
<dbReference type="STRING" id="1392540.P256_02381"/>
<dbReference type="GO" id="GO:0003700">
    <property type="term" value="F:DNA-binding transcription factor activity"/>
    <property type="evidence" value="ECO:0007669"/>
    <property type="project" value="TreeGrafter"/>
</dbReference>
<dbReference type="InterPro" id="IPR036388">
    <property type="entry name" value="WH-like_DNA-bd_sf"/>
</dbReference>
<comment type="caution">
    <text evidence="1">The sequence shown here is derived from an EMBL/GenBank/DDBJ whole genome shotgun (WGS) entry which is preliminary data.</text>
</comment>
<dbReference type="PROSITE" id="PS51197">
    <property type="entry name" value="HTH_RRF2_2"/>
    <property type="match status" value="1"/>
</dbReference>
<dbReference type="InterPro" id="IPR000944">
    <property type="entry name" value="Tscrpt_reg_Rrf2"/>
</dbReference>
<dbReference type="PANTHER" id="PTHR33221:SF15">
    <property type="entry name" value="HTH-TYPE TRANSCRIPTIONAL REGULATOR YWGB-RELATED"/>
    <property type="match status" value="1"/>
</dbReference>